<name>A0AB34IHE6_PRYPA</name>
<accession>A0AB34IHE6</accession>
<dbReference type="EMBL" id="JBGBPQ010000026">
    <property type="protein sequence ID" value="KAL1499208.1"/>
    <property type="molecule type" value="Genomic_DNA"/>
</dbReference>
<dbReference type="Proteomes" id="UP001515480">
    <property type="component" value="Unassembled WGS sequence"/>
</dbReference>
<proteinExistence type="predicted"/>
<sequence>MSLSWLLRSSRILKRLLFGKAEPCTLKAAAWTLAAAFSVCAGWKALSPSTRQEHHKPVVAVLTSHGLSVVGHDYPCEDSDGPDRRACQIQCSSPCIEPYRLCLAHLECGAIAVNPALSFATLKRTLPASAESFVRIIHSKREWREWLANATLTRGGKLRRVHVALHPLAGGGHDFPCPDSEGADVKACQLSCSSSSECRSAYDHCINHAPCAVIELNAPLFTWATLKAGPVNRSDTLEIADGASWHATFQKITEANREHPASPTNSAAVAHLWVRIVIVFRLIHWFYISEDGRSCAGTRHICSPRGMEQGIRTNGALASSSK</sequence>
<gene>
    <name evidence="1" type="ORF">AB1Y20_013716</name>
</gene>
<protein>
    <submittedName>
        <fullName evidence="1">Uncharacterized protein</fullName>
    </submittedName>
</protein>
<keyword evidence="2" id="KW-1185">Reference proteome</keyword>
<evidence type="ECO:0000313" key="1">
    <source>
        <dbReference type="EMBL" id="KAL1499208.1"/>
    </source>
</evidence>
<dbReference type="AlphaFoldDB" id="A0AB34IHE6"/>
<comment type="caution">
    <text evidence="1">The sequence shown here is derived from an EMBL/GenBank/DDBJ whole genome shotgun (WGS) entry which is preliminary data.</text>
</comment>
<reference evidence="1 2" key="1">
    <citation type="journal article" date="2024" name="Science">
        <title>Giant polyketide synthase enzymes in the biosynthesis of giant marine polyether toxins.</title>
        <authorList>
            <person name="Fallon T.R."/>
            <person name="Shende V.V."/>
            <person name="Wierzbicki I.H."/>
            <person name="Pendleton A.L."/>
            <person name="Watervoot N.F."/>
            <person name="Auber R.P."/>
            <person name="Gonzalez D.J."/>
            <person name="Wisecaver J.H."/>
            <person name="Moore B.S."/>
        </authorList>
    </citation>
    <scope>NUCLEOTIDE SEQUENCE [LARGE SCALE GENOMIC DNA]</scope>
    <source>
        <strain evidence="1 2">12B1</strain>
    </source>
</reference>
<evidence type="ECO:0000313" key="2">
    <source>
        <dbReference type="Proteomes" id="UP001515480"/>
    </source>
</evidence>
<organism evidence="1 2">
    <name type="scientific">Prymnesium parvum</name>
    <name type="common">Toxic golden alga</name>
    <dbReference type="NCBI Taxonomy" id="97485"/>
    <lineage>
        <taxon>Eukaryota</taxon>
        <taxon>Haptista</taxon>
        <taxon>Haptophyta</taxon>
        <taxon>Prymnesiophyceae</taxon>
        <taxon>Prymnesiales</taxon>
        <taxon>Prymnesiaceae</taxon>
        <taxon>Prymnesium</taxon>
    </lineage>
</organism>